<dbReference type="KEGG" id="lbc:LACBIDRAFT_324746"/>
<dbReference type="HOGENOM" id="CLU_021164_1_0_1"/>
<dbReference type="Gene3D" id="3.80.10.10">
    <property type="entry name" value="Ribonuclease Inhibitor"/>
    <property type="match status" value="1"/>
</dbReference>
<evidence type="ECO:0000313" key="1">
    <source>
        <dbReference type="EMBL" id="EDR11170.1"/>
    </source>
</evidence>
<dbReference type="EMBL" id="DS547096">
    <property type="protein sequence ID" value="EDR11170.1"/>
    <property type="molecule type" value="Genomic_DNA"/>
</dbReference>
<accession>B0D2X3</accession>
<dbReference type="SUPFAM" id="SSF52047">
    <property type="entry name" value="RNI-like"/>
    <property type="match status" value="1"/>
</dbReference>
<dbReference type="OrthoDB" id="3543113at2759"/>
<protein>
    <submittedName>
        <fullName evidence="1">Predicted protein</fullName>
    </submittedName>
</protein>
<dbReference type="AlphaFoldDB" id="B0D2X3"/>
<keyword evidence="2" id="KW-1185">Reference proteome</keyword>
<dbReference type="GeneID" id="6073774"/>
<sequence>MNEVVFWIINKASSVVVSRSKFEVGGILLISFNIQELLSIIFRHYAHRPKMLARLARTCKAFQDPALNILWHTQKTLLPLLKCLPPNAWAIKEGKFSIIRNLTASDFRRIYFYCHRIRIFNQFTLRSLSQYFDAQVLPIIWSRKPSPGPLLSNVSEVNLVDGNFHGLAIYPRLVISPNVTEIRLRVWSNDFPSPWANTTAVLRKASLLNLSSFALVVGRSSSPKDAELLELLSTLHGVRRLSFSDSVLPTSRAISIISTFPMLEDLRLSVTEKEVENCVPDVKNKFTAIIHLAINSDTMNACRLMLLQLQPETLRSLTLTRTTSDANWSIRRLLITLHECNLASRLKNLHVRDGSWTNPGLDLKNLLMFEYTSSFKQLCRLHLESSSFDSDDNDLMKLAKCLPQLRSLLFSETVFLEEVPKCTFTGMQHLIQFCPKLEMLTLRVDARQIPIFATQPDGEYPSALHLTTLNLGNSPISNADDVVSYLTMLFPVLANFSTAYYDEEEGEEEEDVDPYRAIWLKVEKMMNRFVP</sequence>
<dbReference type="InterPro" id="IPR032675">
    <property type="entry name" value="LRR_dom_sf"/>
</dbReference>
<proteinExistence type="predicted"/>
<dbReference type="RefSeq" id="XP_001878471.1">
    <property type="nucleotide sequence ID" value="XM_001878436.1"/>
</dbReference>
<dbReference type="InParanoid" id="B0D2X3"/>
<evidence type="ECO:0000313" key="2">
    <source>
        <dbReference type="Proteomes" id="UP000001194"/>
    </source>
</evidence>
<organism evidence="2">
    <name type="scientific">Laccaria bicolor (strain S238N-H82 / ATCC MYA-4686)</name>
    <name type="common">Bicoloured deceiver</name>
    <name type="synonym">Laccaria laccata var. bicolor</name>
    <dbReference type="NCBI Taxonomy" id="486041"/>
    <lineage>
        <taxon>Eukaryota</taxon>
        <taxon>Fungi</taxon>
        <taxon>Dikarya</taxon>
        <taxon>Basidiomycota</taxon>
        <taxon>Agaricomycotina</taxon>
        <taxon>Agaricomycetes</taxon>
        <taxon>Agaricomycetidae</taxon>
        <taxon>Agaricales</taxon>
        <taxon>Agaricineae</taxon>
        <taxon>Hydnangiaceae</taxon>
        <taxon>Laccaria</taxon>
    </lineage>
</organism>
<gene>
    <name evidence="1" type="ORF">LACBIDRAFT_324746</name>
</gene>
<reference evidence="1 2" key="1">
    <citation type="journal article" date="2008" name="Nature">
        <title>The genome of Laccaria bicolor provides insights into mycorrhizal symbiosis.</title>
        <authorList>
            <person name="Martin F."/>
            <person name="Aerts A."/>
            <person name="Ahren D."/>
            <person name="Brun A."/>
            <person name="Danchin E.G.J."/>
            <person name="Duchaussoy F."/>
            <person name="Gibon J."/>
            <person name="Kohler A."/>
            <person name="Lindquist E."/>
            <person name="Pereda V."/>
            <person name="Salamov A."/>
            <person name="Shapiro H.J."/>
            <person name="Wuyts J."/>
            <person name="Blaudez D."/>
            <person name="Buee M."/>
            <person name="Brokstein P."/>
            <person name="Canbaeck B."/>
            <person name="Cohen D."/>
            <person name="Courty P.E."/>
            <person name="Coutinho P.M."/>
            <person name="Delaruelle C."/>
            <person name="Detter J.C."/>
            <person name="Deveau A."/>
            <person name="DiFazio S."/>
            <person name="Duplessis S."/>
            <person name="Fraissinet-Tachet L."/>
            <person name="Lucic E."/>
            <person name="Frey-Klett P."/>
            <person name="Fourrey C."/>
            <person name="Feussner I."/>
            <person name="Gay G."/>
            <person name="Grimwood J."/>
            <person name="Hoegger P.J."/>
            <person name="Jain P."/>
            <person name="Kilaru S."/>
            <person name="Labbe J."/>
            <person name="Lin Y.C."/>
            <person name="Legue V."/>
            <person name="Le Tacon F."/>
            <person name="Marmeisse R."/>
            <person name="Melayah D."/>
            <person name="Montanini B."/>
            <person name="Muratet M."/>
            <person name="Nehls U."/>
            <person name="Niculita-Hirzel H."/>
            <person name="Oudot-Le Secq M.P."/>
            <person name="Peter M."/>
            <person name="Quesneville H."/>
            <person name="Rajashekar B."/>
            <person name="Reich M."/>
            <person name="Rouhier N."/>
            <person name="Schmutz J."/>
            <person name="Yin T."/>
            <person name="Chalot M."/>
            <person name="Henrissat B."/>
            <person name="Kuees U."/>
            <person name="Lucas S."/>
            <person name="Van de Peer Y."/>
            <person name="Podila G.K."/>
            <person name="Polle A."/>
            <person name="Pukkila P.J."/>
            <person name="Richardson P.M."/>
            <person name="Rouze P."/>
            <person name="Sanders I.R."/>
            <person name="Stajich J.E."/>
            <person name="Tunlid A."/>
            <person name="Tuskan G."/>
            <person name="Grigoriev I.V."/>
        </authorList>
    </citation>
    <scope>NUCLEOTIDE SEQUENCE [LARGE SCALE GENOMIC DNA]</scope>
    <source>
        <strain evidence="2">S238N-H82 / ATCC MYA-4686</strain>
    </source>
</reference>
<dbReference type="Proteomes" id="UP000001194">
    <property type="component" value="Unassembled WGS sequence"/>
</dbReference>
<name>B0D2X3_LACBS</name>